<evidence type="ECO:0000313" key="3">
    <source>
        <dbReference type="Proteomes" id="UP001501822"/>
    </source>
</evidence>
<dbReference type="EMBL" id="BAAABM010000007">
    <property type="protein sequence ID" value="GAA0320652.1"/>
    <property type="molecule type" value="Genomic_DNA"/>
</dbReference>
<keyword evidence="3" id="KW-1185">Reference proteome</keyword>
<proteinExistence type="predicted"/>
<dbReference type="Proteomes" id="UP001501822">
    <property type="component" value="Unassembled WGS sequence"/>
</dbReference>
<name>A0ABP3FPD4_9ACTN</name>
<feature type="region of interest" description="Disordered" evidence="1">
    <location>
        <begin position="1"/>
        <end position="47"/>
    </location>
</feature>
<gene>
    <name evidence="2" type="ORF">GCM10010151_07930</name>
</gene>
<comment type="caution">
    <text evidence="2">The sequence shown here is derived from an EMBL/GenBank/DDBJ whole genome shotgun (WGS) entry which is preliminary data.</text>
</comment>
<organism evidence="2 3">
    <name type="scientific">Actinoallomurus spadix</name>
    <dbReference type="NCBI Taxonomy" id="79912"/>
    <lineage>
        <taxon>Bacteria</taxon>
        <taxon>Bacillati</taxon>
        <taxon>Actinomycetota</taxon>
        <taxon>Actinomycetes</taxon>
        <taxon>Streptosporangiales</taxon>
        <taxon>Thermomonosporaceae</taxon>
        <taxon>Actinoallomurus</taxon>
    </lineage>
</organism>
<reference evidence="3" key="1">
    <citation type="journal article" date="2019" name="Int. J. Syst. Evol. Microbiol.">
        <title>The Global Catalogue of Microorganisms (GCM) 10K type strain sequencing project: providing services to taxonomists for standard genome sequencing and annotation.</title>
        <authorList>
            <consortium name="The Broad Institute Genomics Platform"/>
            <consortium name="The Broad Institute Genome Sequencing Center for Infectious Disease"/>
            <person name="Wu L."/>
            <person name="Ma J."/>
        </authorList>
    </citation>
    <scope>NUCLEOTIDE SEQUENCE [LARGE SCALE GENOMIC DNA]</scope>
    <source>
        <strain evidence="3">JCM 3146</strain>
    </source>
</reference>
<evidence type="ECO:0000313" key="2">
    <source>
        <dbReference type="EMBL" id="GAA0320652.1"/>
    </source>
</evidence>
<sequence>MLAGRALRLPAPPSGGHRRPGVGDWNRKIHAGRPLRGTEPPEEVPPRVAATTVTRAGAGVIETPLSGPPRYPGFLPGAAFADDCPLVRQVSHVTFYRS</sequence>
<accession>A0ABP3FPD4</accession>
<protein>
    <submittedName>
        <fullName evidence="2">Uncharacterized protein</fullName>
    </submittedName>
</protein>
<evidence type="ECO:0000256" key="1">
    <source>
        <dbReference type="SAM" id="MobiDB-lite"/>
    </source>
</evidence>